<evidence type="ECO:0000313" key="2">
    <source>
        <dbReference type="Proteomes" id="UP000238071"/>
    </source>
</evidence>
<reference evidence="1 2" key="1">
    <citation type="submission" date="2018-02" db="EMBL/GenBank/DDBJ databases">
        <title>Subsurface microbial communities from deep shales in Ohio and West Virginia, USA.</title>
        <authorList>
            <person name="Wrighton K."/>
        </authorList>
    </citation>
    <scope>NUCLEOTIDE SEQUENCE [LARGE SCALE GENOMIC DNA]</scope>
    <source>
        <strain evidence="1 2">OWC-G53F</strain>
    </source>
</reference>
<organism evidence="1 2">
    <name type="scientific">Methylobacter tundripaludum</name>
    <dbReference type="NCBI Taxonomy" id="173365"/>
    <lineage>
        <taxon>Bacteria</taxon>
        <taxon>Pseudomonadati</taxon>
        <taxon>Pseudomonadota</taxon>
        <taxon>Gammaproteobacteria</taxon>
        <taxon>Methylococcales</taxon>
        <taxon>Methylococcaceae</taxon>
        <taxon>Methylobacter</taxon>
    </lineage>
</organism>
<accession>A0A2S6GVI8</accession>
<keyword evidence="2" id="KW-1185">Reference proteome</keyword>
<dbReference type="EMBL" id="PTIY01000010">
    <property type="protein sequence ID" value="PPK69219.1"/>
    <property type="molecule type" value="Genomic_DNA"/>
</dbReference>
<dbReference type="Gene3D" id="3.40.50.10610">
    <property type="entry name" value="ABC-type transport auxiliary lipoprotein component"/>
    <property type="match status" value="1"/>
</dbReference>
<dbReference type="PROSITE" id="PS51257">
    <property type="entry name" value="PROKAR_LIPOPROTEIN"/>
    <property type="match status" value="1"/>
</dbReference>
<name>A0A2S6GVI8_9GAMM</name>
<dbReference type="RefSeq" id="WP_104424269.1">
    <property type="nucleotide sequence ID" value="NZ_PTIY01000010.1"/>
</dbReference>
<gene>
    <name evidence="1" type="ORF">B0F88_1105</name>
</gene>
<sequence length="180" mass="20520">MRYLLIGYLVFFTVACSDAAKPPELHDFGLPVSTPTHQGRASVNINAPTWLWDNRIRYRLLFAEASQVRYYGLDRWIASPPELFEQFLIFSGKAKDYALIIRLQDFEQQFEAPERAKVVLRFSVEAYAANNKKIGVQEFYLQQFTKTPDAAGAISGFTDLTHQAAEKIQGWLAGLPNRQD</sequence>
<proteinExistence type="predicted"/>
<dbReference type="OrthoDB" id="5568302at2"/>
<dbReference type="AlphaFoldDB" id="A0A2S6GVI8"/>
<evidence type="ECO:0000313" key="1">
    <source>
        <dbReference type="EMBL" id="PPK69219.1"/>
    </source>
</evidence>
<protein>
    <submittedName>
        <fullName evidence="1">Cholesterol transport system auxiliary component</fullName>
    </submittedName>
</protein>
<dbReference type="Proteomes" id="UP000238071">
    <property type="component" value="Unassembled WGS sequence"/>
</dbReference>
<dbReference type="SUPFAM" id="SSF159594">
    <property type="entry name" value="XCC0632-like"/>
    <property type="match status" value="1"/>
</dbReference>
<comment type="caution">
    <text evidence="1">The sequence shown here is derived from an EMBL/GenBank/DDBJ whole genome shotgun (WGS) entry which is preliminary data.</text>
</comment>